<organism evidence="4 5">
    <name type="scientific">Amphibalanus amphitrite</name>
    <name type="common">Striped barnacle</name>
    <name type="synonym">Balanus amphitrite</name>
    <dbReference type="NCBI Taxonomy" id="1232801"/>
    <lineage>
        <taxon>Eukaryota</taxon>
        <taxon>Metazoa</taxon>
        <taxon>Ecdysozoa</taxon>
        <taxon>Arthropoda</taxon>
        <taxon>Crustacea</taxon>
        <taxon>Multicrustacea</taxon>
        <taxon>Cirripedia</taxon>
        <taxon>Thoracica</taxon>
        <taxon>Thoracicalcarea</taxon>
        <taxon>Balanomorpha</taxon>
        <taxon>Balanoidea</taxon>
        <taxon>Balanidae</taxon>
        <taxon>Amphibalaninae</taxon>
        <taxon>Amphibalanus</taxon>
    </lineage>
</organism>
<evidence type="ECO:0000259" key="2">
    <source>
        <dbReference type="PROSITE" id="PS50030"/>
    </source>
</evidence>
<feature type="region of interest" description="Disordered" evidence="1">
    <location>
        <begin position="1517"/>
        <end position="1539"/>
    </location>
</feature>
<evidence type="ECO:0000259" key="3">
    <source>
        <dbReference type="PROSITE" id="PS50918"/>
    </source>
</evidence>
<dbReference type="Gene3D" id="1.10.8.10">
    <property type="entry name" value="DNA helicase RuvA subunit, C-terminal domain"/>
    <property type="match status" value="1"/>
</dbReference>
<dbReference type="PROSITE" id="PS50918">
    <property type="entry name" value="WWE"/>
    <property type="match status" value="1"/>
</dbReference>
<feature type="region of interest" description="Disordered" evidence="1">
    <location>
        <begin position="828"/>
        <end position="895"/>
    </location>
</feature>
<dbReference type="EMBL" id="VIIS01000128">
    <property type="protein sequence ID" value="KAF0312883.1"/>
    <property type="molecule type" value="Genomic_DNA"/>
</dbReference>
<feature type="region of interest" description="Disordered" evidence="1">
    <location>
        <begin position="544"/>
        <end position="608"/>
    </location>
</feature>
<dbReference type="Proteomes" id="UP000440578">
    <property type="component" value="Unassembled WGS sequence"/>
</dbReference>
<sequence length="1982" mass="214678">MLKGKPPDCKAVIERLKNCSEAELLTELKKFETWNLGKCELFHWIEPLDVLDTVLEEAASRVRPDGWLLTCDMPDYAPVVLHVLNLIYMFSKRSNFISRLSSDRREALVVRLYHLAESWGGRENGFGLADCCRDVPVSSLSPSATTLHFEYYLEEGDARPGAALQVIHLPSVDQHSDQTAGHVMERLLTTHKVPQSKQVMVFTYLRLAKLFSDYQSRLCCVQARLQAISILIYSHTVQDTVHTLVYAGLLEELVEILEMPEKELVEIKAAALRTLTSITHLERTPNLPKLNTIIEITGANTFHGFLPQMVRSCISYLTMGVDHPLSSWRVVRSCISYLTMGVDHPLSSVSRGRVVRSYCISYLTMGVDHPLSSVSRGRVVRSCISYLTMGVDHPFSSVSILGRMVRSCISYLTMGVDHPLSSVSILEWRVVRSCISYLTMGVDHPLSSSVLTTALFSFLYHLASYETGGEALVHCGMMESLLAVVSWAGRVPDHVTFVTRAVRVIDLITNIDMTAFQAHSGLHKFVERLEAEVNICRREQPYQIPARSTAPADGAGSSAAAADAAAAAPPAASPESMDVDPAASAGPSAAAAAPAPATAPGPSAAPAPAPAAAAAAAATGAPCGEVTCLPQRSALLKSMLNFLKKAIQDPSFSDSIRHLMEGSLPNSLKHIISNAEYYGASLFLLAIDVVTVYAFQEPSLLSSLQDNGLTDVVLHALIVKEVPATREVLSSLPNVFSALCLNTRGLEAFVAAQPFERLFRVLLSPEYLPAMRRRRGSEPMSDTATKLGNAMDELMRHQPSLRVAATASIIRVLEKLCEMGRDPQYMCSRAAGKPEPAPGASVRSMSQEGGSSDEEDDEEDLPGDAGEGGEGGEEPSARGAADKDETAVSSPAAAADVEKQHVPLIDYVHNVMKFVDAILSNNSTDDHCREFVSQKGLAPLLGILGLPNLPLDFPQTAACQAVASVCKSILNLAHEGQVLREGLLRLGEVLVALEPLHVPPPEPGTSVLLRELAASPPGAPSSPRSTPLLHAMSAAHAYIATFIHICRTSQTDIRQVSVSSWGSERGLAVLRDLSRLYTSIVWESTVLMALCTPNGLPADTPFARDDMNRLLEHKQTDVVAMDEVEDTKVPPSLQYQIKVIKPVLASTSKLGRAMTDLFGLLVKLCVGSPIRQRRGQQLNNMNQMVSPAARKVAREINSLLTDAIAFKPKCCVPTPKLRLTFYTCSVGFISSMLFDEKKLPYHLMLQLFRSIGGLDAFFETFQWALSMDGKVPAEQGLEHPELPDGTAEFLDSWLVLLERLVSPKQLLETPHTLPKLTTEGTFAEPFDPHKFMASIHKSAFQSVMLLWNRQPLDGYGNRLSISILAILRHVLRGEVILKERQAADAAAAAGTSGGPDAAAAGPAATDAAAAAGRTPAAVSGAAADGAAAAAAGPSAGEAVVMVNTDQLQQLLDMGFRRQACVEALQVTNNNVEQATDYLLSHPPPLLPEIAGVMPEWPEDGQVGRGIDMSLGCERDTAEKMDTSEQRPAPAEQRQVTDDEPLSAVKLDTFTSSVLDGCLKLLDALSDTVYRTCDLIVTCIQRNGPEWRDQTLRHLASQVCHYLEELLRISELAAPAEERLTQFTTLPCASKAAVRIHLFSLLFEEMHMPCALVATSTPLIPLCIQLLCRTELLLASCPRQAEQLASPRWLAPLVVFVDLCEKIAVASQRRAAVAQITGHQWRWFDLGSGKWCGYPSANNKTIDDAYWAGENQVQIVTGRRKYNIIFNTMIQVNEETNNRRPVMICLADRPASTSTATSATTASSATTTTTASADGSTAPPAQQQQPAAAAAAPAQTQQGQDAPAPATVDCLTDSQCSEILSACVGLLAAGVDADTLQAVLRLCLRLTRQHSLAVRFAELGGIRHLLALRQASSFAGLNTLATFLVRHTMEDSATLRFTMEKVGHGFCAPATMANNTNYREFHYMLRTMAPAACRAPDDFIEVA</sequence>
<evidence type="ECO:0000313" key="5">
    <source>
        <dbReference type="Proteomes" id="UP000440578"/>
    </source>
</evidence>
<dbReference type="SMART" id="SM00165">
    <property type="entry name" value="UBA"/>
    <property type="match status" value="1"/>
</dbReference>
<gene>
    <name evidence="4" type="primary">HUWE1_1</name>
    <name evidence="4" type="ORF">FJT64_016464</name>
</gene>
<dbReference type="InterPro" id="IPR010309">
    <property type="entry name" value="E3_Ub_ligase_DUF908"/>
</dbReference>
<accession>A0A6A4X0Z0</accession>
<feature type="domain" description="WWE" evidence="3">
    <location>
        <begin position="1705"/>
        <end position="1783"/>
    </location>
</feature>
<dbReference type="EMBL" id="VIIS01000128">
    <property type="protein sequence ID" value="KAF0312885.1"/>
    <property type="molecule type" value="Genomic_DNA"/>
</dbReference>
<dbReference type="SUPFAM" id="SSF117839">
    <property type="entry name" value="WWE domain"/>
    <property type="match status" value="1"/>
</dbReference>
<dbReference type="InterPro" id="IPR015940">
    <property type="entry name" value="UBA"/>
</dbReference>
<feature type="compositionally biased region" description="Low complexity" evidence="1">
    <location>
        <begin position="581"/>
        <end position="596"/>
    </location>
</feature>
<proteinExistence type="predicted"/>
<dbReference type="PANTHER" id="PTHR48125">
    <property type="entry name" value="LP07818P1"/>
    <property type="match status" value="1"/>
</dbReference>
<keyword evidence="5" id="KW-1185">Reference proteome</keyword>
<comment type="caution">
    <text evidence="4">The sequence shown here is derived from an EMBL/GenBank/DDBJ whole genome shotgun (WGS) entry which is preliminary data.</text>
</comment>
<protein>
    <submittedName>
        <fullName evidence="4">E3 ubiquitin-protein ligase HUWE1</fullName>
    </submittedName>
</protein>
<dbReference type="PANTHER" id="PTHR48125:SF10">
    <property type="entry name" value="OS12G0136300 PROTEIN"/>
    <property type="match status" value="1"/>
</dbReference>
<dbReference type="Pfam" id="PF06012">
    <property type="entry name" value="DUF908"/>
    <property type="match status" value="1"/>
</dbReference>
<dbReference type="InterPro" id="IPR010314">
    <property type="entry name" value="E3_Ub_ligase_DUF913"/>
</dbReference>
<dbReference type="InterPro" id="IPR004170">
    <property type="entry name" value="WWE_dom"/>
</dbReference>
<feature type="domain" description="UBA" evidence="2">
    <location>
        <begin position="1441"/>
        <end position="1481"/>
    </location>
</feature>
<name>A0A6A4X0Z0_AMPAM</name>
<feature type="region of interest" description="Disordered" evidence="1">
    <location>
        <begin position="1794"/>
        <end position="1845"/>
    </location>
</feature>
<dbReference type="SUPFAM" id="SSF46934">
    <property type="entry name" value="UBA-like"/>
    <property type="match status" value="1"/>
</dbReference>
<dbReference type="PROSITE" id="PS50030">
    <property type="entry name" value="UBA"/>
    <property type="match status" value="1"/>
</dbReference>
<evidence type="ECO:0000256" key="1">
    <source>
        <dbReference type="SAM" id="MobiDB-lite"/>
    </source>
</evidence>
<dbReference type="Gene3D" id="3.30.720.50">
    <property type="match status" value="1"/>
</dbReference>
<dbReference type="InterPro" id="IPR037197">
    <property type="entry name" value="WWE_dom_sf"/>
</dbReference>
<dbReference type="InterPro" id="IPR009060">
    <property type="entry name" value="UBA-like_sf"/>
</dbReference>
<dbReference type="Pfam" id="PF02825">
    <property type="entry name" value="WWE"/>
    <property type="match status" value="1"/>
</dbReference>
<feature type="compositionally biased region" description="Low complexity" evidence="1">
    <location>
        <begin position="550"/>
        <end position="574"/>
    </location>
</feature>
<dbReference type="Pfam" id="PF00627">
    <property type="entry name" value="UBA"/>
    <property type="match status" value="1"/>
</dbReference>
<evidence type="ECO:0000313" key="4">
    <source>
        <dbReference type="EMBL" id="KAF0312885.1"/>
    </source>
</evidence>
<dbReference type="Pfam" id="PF06025">
    <property type="entry name" value="DUF913"/>
    <property type="match status" value="1"/>
</dbReference>
<reference evidence="4 5" key="1">
    <citation type="submission" date="2019-07" db="EMBL/GenBank/DDBJ databases">
        <title>Draft genome assembly of a fouling barnacle, Amphibalanus amphitrite (Darwin, 1854): The first reference genome for Thecostraca.</title>
        <authorList>
            <person name="Kim W."/>
        </authorList>
    </citation>
    <scope>NUCLEOTIDE SEQUENCE [LARGE SCALE GENOMIC DNA]</scope>
    <source>
        <strain evidence="4">SNU_AA5</strain>
        <tissue evidence="4">Soma without cirri and trophi</tissue>
    </source>
</reference>
<feature type="compositionally biased region" description="Acidic residues" evidence="1">
    <location>
        <begin position="851"/>
        <end position="862"/>
    </location>
</feature>
<dbReference type="OrthoDB" id="8068875at2759"/>
<feature type="compositionally biased region" description="Pro residues" evidence="1">
    <location>
        <begin position="597"/>
        <end position="608"/>
    </location>
</feature>